<dbReference type="InterPro" id="IPR036597">
    <property type="entry name" value="Fido-like_dom_sf"/>
</dbReference>
<dbReference type="RefSeq" id="WP_015282486.1">
    <property type="nucleotide sequence ID" value="NC_019941.1"/>
</dbReference>
<evidence type="ECO:0000259" key="4">
    <source>
        <dbReference type="PROSITE" id="PS51459"/>
    </source>
</evidence>
<geneLocation type="plasmid" evidence="5 6">
    <name>pTHIMO01</name>
</geneLocation>
<name>L0H2A1_9GAMM</name>
<dbReference type="GO" id="GO:0005524">
    <property type="term" value="F:ATP binding"/>
    <property type="evidence" value="ECO:0007669"/>
    <property type="project" value="UniProtKB-KW"/>
</dbReference>
<gene>
    <name evidence="5" type="ORF">Thimo_3706</name>
</gene>
<dbReference type="AlphaFoldDB" id="L0H2A1"/>
<keyword evidence="6" id="KW-1185">Reference proteome</keyword>
<feature type="domain" description="Fido" evidence="4">
    <location>
        <begin position="105"/>
        <end position="265"/>
    </location>
</feature>
<proteinExistence type="predicted"/>
<dbReference type="SUPFAM" id="SSF46785">
    <property type="entry name" value="Winged helix' DNA-binding domain"/>
    <property type="match status" value="1"/>
</dbReference>
<organism evidence="5 6">
    <name type="scientific">Thioflavicoccus mobilis 8321</name>
    <dbReference type="NCBI Taxonomy" id="765912"/>
    <lineage>
        <taxon>Bacteria</taxon>
        <taxon>Pseudomonadati</taxon>
        <taxon>Pseudomonadota</taxon>
        <taxon>Gammaproteobacteria</taxon>
        <taxon>Chromatiales</taxon>
        <taxon>Chromatiaceae</taxon>
        <taxon>Thioflavicoccus</taxon>
    </lineage>
</organism>
<dbReference type="PATRIC" id="fig|765912.4.peg.3629"/>
<dbReference type="InterPro" id="IPR040198">
    <property type="entry name" value="Fido_containing"/>
</dbReference>
<sequence length="348" mass="39426">MIQTSTLQITPEILALVAEIDEFKGAWRALGTLAPERLSALRRVATIESIGSSTRIEGSRLSDREVEQLLSNLEIQSFGSRDEQEVAGYAQLMETVFASWQEITVTENHIKQLHRDLLRFSDKDERHRGEYKTTSNSVAAFDAEGNQVGVVFETANPFETPRRMAELVDWLDQAQQGELHPLIAIGIFVVVFLEIHPFQDGNGRLSRVLTTLLLLRAGYAYVPYSSLESVIEQSKEGYYLALRRTQGTICTEAPDWTPWLTFFLKALQRQMRRLRQKVERERLLLAKLPDLAIQILDHARDHGRITIADAVTVTGASRNTLKGHFKTLCERELLVLHGQGRGAWYSLP</sequence>
<accession>L0H2A1</accession>
<evidence type="ECO:0000313" key="5">
    <source>
        <dbReference type="EMBL" id="AGA92361.1"/>
    </source>
</evidence>
<dbReference type="InterPro" id="IPR036390">
    <property type="entry name" value="WH_DNA-bd_sf"/>
</dbReference>
<dbReference type="Proteomes" id="UP000010816">
    <property type="component" value="Plasmid pTHIMO01"/>
</dbReference>
<dbReference type="InterPro" id="IPR036388">
    <property type="entry name" value="WH-like_DNA-bd_sf"/>
</dbReference>
<dbReference type="HOGENOM" id="CLU_046381_0_0_6"/>
<evidence type="ECO:0000256" key="3">
    <source>
        <dbReference type="PIRSR" id="PIRSR640198-3"/>
    </source>
</evidence>
<evidence type="ECO:0000256" key="2">
    <source>
        <dbReference type="PIRSR" id="PIRSR640198-2"/>
    </source>
</evidence>
<keyword evidence="2" id="KW-0067">ATP-binding</keyword>
<dbReference type="EMBL" id="CP003052">
    <property type="protein sequence ID" value="AGA92361.1"/>
    <property type="molecule type" value="Genomic_DNA"/>
</dbReference>
<dbReference type="KEGG" id="tmb:Thimo_3706"/>
<dbReference type="Pfam" id="PF02661">
    <property type="entry name" value="Fic"/>
    <property type="match status" value="1"/>
</dbReference>
<feature type="binding site" evidence="2">
    <location>
        <begin position="200"/>
        <end position="207"/>
    </location>
    <ligand>
        <name>ATP</name>
        <dbReference type="ChEBI" id="CHEBI:30616"/>
    </ligand>
</feature>
<feature type="site" description="Important for autoinhibition of adenylyltransferase activity" evidence="3">
    <location>
        <position position="57"/>
    </location>
</feature>
<keyword evidence="2" id="KW-0547">Nucleotide-binding</keyword>
<dbReference type="PANTHER" id="PTHR13504:SF38">
    <property type="entry name" value="FIDO DOMAIN-CONTAINING PROTEIN"/>
    <property type="match status" value="1"/>
</dbReference>
<dbReference type="SUPFAM" id="SSF140931">
    <property type="entry name" value="Fic-like"/>
    <property type="match status" value="1"/>
</dbReference>
<feature type="active site" evidence="1">
    <location>
        <position position="196"/>
    </location>
</feature>
<evidence type="ECO:0000256" key="1">
    <source>
        <dbReference type="PIRSR" id="PIRSR640198-1"/>
    </source>
</evidence>
<reference evidence="5 6" key="1">
    <citation type="submission" date="2011-09" db="EMBL/GenBank/DDBJ databases">
        <title>Complete sequence of plasmid of Thioflavicoccus mobilis 8321.</title>
        <authorList>
            <consortium name="US DOE Joint Genome Institute"/>
            <person name="Lucas S."/>
            <person name="Han J."/>
            <person name="Lapidus A."/>
            <person name="Cheng J.-F."/>
            <person name="Goodwin L."/>
            <person name="Pitluck S."/>
            <person name="Peters L."/>
            <person name="Ovchinnikova G."/>
            <person name="Lu M."/>
            <person name="Detter J.C."/>
            <person name="Han C."/>
            <person name="Tapia R."/>
            <person name="Land M."/>
            <person name="Hauser L."/>
            <person name="Kyrpides N."/>
            <person name="Ivanova N."/>
            <person name="Pagani I."/>
            <person name="Vogl K."/>
            <person name="Liu Z."/>
            <person name="Imhoff J."/>
            <person name="Thiel V."/>
            <person name="Frigaard N.-U."/>
            <person name="Bryant D."/>
            <person name="Woyke T."/>
        </authorList>
    </citation>
    <scope>NUCLEOTIDE SEQUENCE [LARGE SCALE GENOMIC DNA]</scope>
    <source>
        <strain evidence="5 6">8321</strain>
        <plasmid evidence="6">Plasmid pTHIMO01</plasmid>
    </source>
</reference>
<dbReference type="InterPro" id="IPR003812">
    <property type="entry name" value="Fido"/>
</dbReference>
<dbReference type="Gene3D" id="1.10.3290.10">
    <property type="entry name" value="Fido-like domain"/>
    <property type="match status" value="1"/>
</dbReference>
<dbReference type="PROSITE" id="PS51459">
    <property type="entry name" value="FIDO"/>
    <property type="match status" value="1"/>
</dbReference>
<dbReference type="Gene3D" id="1.10.10.10">
    <property type="entry name" value="Winged helix-like DNA-binding domain superfamily/Winged helix DNA-binding domain"/>
    <property type="match status" value="1"/>
</dbReference>
<dbReference type="PANTHER" id="PTHR13504">
    <property type="entry name" value="FIDO DOMAIN-CONTAINING PROTEIN DDB_G0283145"/>
    <property type="match status" value="1"/>
</dbReference>
<evidence type="ECO:0000313" key="6">
    <source>
        <dbReference type="Proteomes" id="UP000010816"/>
    </source>
</evidence>
<keyword evidence="5" id="KW-0614">Plasmid</keyword>
<protein>
    <recommendedName>
        <fullName evidence="4">Fido domain-containing protein</fullName>
    </recommendedName>
</protein>
<dbReference type="OrthoDB" id="9807853at2"/>